<protein>
    <submittedName>
        <fullName evidence="1">Uncharacterized protein</fullName>
    </submittedName>
</protein>
<evidence type="ECO:0000313" key="1">
    <source>
        <dbReference type="EMBL" id="RAK58725.1"/>
    </source>
</evidence>
<evidence type="ECO:0000313" key="2">
    <source>
        <dbReference type="Proteomes" id="UP000249842"/>
    </source>
</evidence>
<dbReference type="Proteomes" id="UP000249842">
    <property type="component" value="Unassembled WGS sequence"/>
</dbReference>
<dbReference type="AlphaFoldDB" id="A0A328AWV3"/>
<organism evidence="1 2">
    <name type="scientific">Phenylobacterium hankyongense</name>
    <dbReference type="NCBI Taxonomy" id="1813876"/>
    <lineage>
        <taxon>Bacteria</taxon>
        <taxon>Pseudomonadati</taxon>
        <taxon>Pseudomonadota</taxon>
        <taxon>Alphaproteobacteria</taxon>
        <taxon>Caulobacterales</taxon>
        <taxon>Caulobacteraceae</taxon>
        <taxon>Phenylobacterium</taxon>
    </lineage>
</organism>
<reference evidence="2" key="1">
    <citation type="submission" date="2018-05" db="EMBL/GenBank/DDBJ databases">
        <authorList>
            <person name="Li X."/>
        </authorList>
    </citation>
    <scope>NUCLEOTIDE SEQUENCE [LARGE SCALE GENOMIC DNA]</scope>
    <source>
        <strain evidence="2">HKS-05</strain>
    </source>
</reference>
<dbReference type="EMBL" id="QFYP01000001">
    <property type="protein sequence ID" value="RAK58725.1"/>
    <property type="molecule type" value="Genomic_DNA"/>
</dbReference>
<gene>
    <name evidence="1" type="ORF">DJ021_02365</name>
</gene>
<keyword evidence="2" id="KW-1185">Reference proteome</keyword>
<sequence>MMLARIRQALTSRTAGPLATTVAVVLAVLLAASMTSAWRTEEVLNARVAKLVGQLNDSGSYWRARAVSCEAVAGGQRGSGAIRVAAGKEGDDAAAARLAKEPPAGFDVCARMESADAAVLSTLK</sequence>
<name>A0A328AWV3_9CAUL</name>
<proteinExistence type="predicted"/>
<comment type="caution">
    <text evidence="1">The sequence shown here is derived from an EMBL/GenBank/DDBJ whole genome shotgun (WGS) entry which is preliminary data.</text>
</comment>
<accession>A0A328AWV3</accession>
<dbReference type="RefSeq" id="WP_111456018.1">
    <property type="nucleotide sequence ID" value="NZ_QFYP01000001.1"/>
</dbReference>